<evidence type="ECO:0000256" key="2">
    <source>
        <dbReference type="ARBA" id="ARBA00022741"/>
    </source>
</evidence>
<dbReference type="PANTHER" id="PTHR30455">
    <property type="entry name" value="TRANSCRIPTIONAL REPRESSOR NRDR"/>
    <property type="match status" value="1"/>
</dbReference>
<comment type="similarity">
    <text evidence="8">Belongs to the NrdR family.</text>
</comment>
<evidence type="ECO:0000256" key="7">
    <source>
        <dbReference type="ARBA" id="ARBA00023163"/>
    </source>
</evidence>
<keyword evidence="7 8" id="KW-0804">Transcription</keyword>
<keyword evidence="8" id="KW-0862">Zinc</keyword>
<comment type="cofactor">
    <cofactor evidence="8">
        <name>Zn(2+)</name>
        <dbReference type="ChEBI" id="CHEBI:29105"/>
    </cofactor>
    <text evidence="8">Binds 1 zinc ion.</text>
</comment>
<keyword evidence="2 8" id="KW-0547">Nucleotide-binding</keyword>
<evidence type="ECO:0000256" key="4">
    <source>
        <dbReference type="ARBA" id="ARBA00022840"/>
    </source>
</evidence>
<dbReference type="GO" id="GO:0005524">
    <property type="term" value="F:ATP binding"/>
    <property type="evidence" value="ECO:0007669"/>
    <property type="project" value="UniProtKB-UniRule"/>
</dbReference>
<dbReference type="HAMAP" id="MF_00440">
    <property type="entry name" value="NrdR"/>
    <property type="match status" value="1"/>
</dbReference>
<evidence type="ECO:0000256" key="8">
    <source>
        <dbReference type="HAMAP-Rule" id="MF_00440"/>
    </source>
</evidence>
<sequence length="152" mass="17991">MKCPSCASVENKVVDSRLSKEGDVIRRRRECLKCNRRFTTYERVEESLPLVIKKDGRREPFDSQKILTGIQKACEKRPISIADQEEVVRRIEKMMIERGEREVPSEVIGERVMKELHDLDQVAYVRFASVYRSFKDINEFMNELKELLDERH</sequence>
<keyword evidence="5 8" id="KW-0805">Transcription regulation</keyword>
<evidence type="ECO:0000256" key="1">
    <source>
        <dbReference type="ARBA" id="ARBA00022491"/>
    </source>
</evidence>
<dbReference type="Proteomes" id="UP000741360">
    <property type="component" value="Unassembled WGS sequence"/>
</dbReference>
<dbReference type="GO" id="GO:0045892">
    <property type="term" value="P:negative regulation of DNA-templated transcription"/>
    <property type="evidence" value="ECO:0007669"/>
    <property type="project" value="UniProtKB-UniRule"/>
</dbReference>
<dbReference type="InterPro" id="IPR003796">
    <property type="entry name" value="RNR_NrdR-like"/>
</dbReference>
<keyword evidence="3 8" id="KW-0863">Zinc-finger</keyword>
<reference evidence="10" key="1">
    <citation type="submission" date="2020-07" db="EMBL/GenBank/DDBJ databases">
        <title>Huge and variable diversity of episymbiotic CPR bacteria and DPANN archaea in groundwater ecosystems.</title>
        <authorList>
            <person name="He C.Y."/>
            <person name="Keren R."/>
            <person name="Whittaker M."/>
            <person name="Farag I.F."/>
            <person name="Doudna J."/>
            <person name="Cate J.H.D."/>
            <person name="Banfield J.F."/>
        </authorList>
    </citation>
    <scope>NUCLEOTIDE SEQUENCE</scope>
    <source>
        <strain evidence="10">NC_groundwater_717_Ag_S-0.2um_59_8</strain>
    </source>
</reference>
<organism evidence="10 11">
    <name type="scientific">Tectimicrobiota bacterium</name>
    <dbReference type="NCBI Taxonomy" id="2528274"/>
    <lineage>
        <taxon>Bacteria</taxon>
        <taxon>Pseudomonadati</taxon>
        <taxon>Nitrospinota/Tectimicrobiota group</taxon>
        <taxon>Candidatus Tectimicrobiota</taxon>
    </lineage>
</organism>
<dbReference type="Pfam" id="PF03477">
    <property type="entry name" value="ATP-cone"/>
    <property type="match status" value="1"/>
</dbReference>
<dbReference type="AlphaFoldDB" id="A0A932LZC6"/>
<dbReference type="GO" id="GO:0008270">
    <property type="term" value="F:zinc ion binding"/>
    <property type="evidence" value="ECO:0007669"/>
    <property type="project" value="UniProtKB-UniRule"/>
</dbReference>
<dbReference type="EMBL" id="JACPSX010000027">
    <property type="protein sequence ID" value="MBI3013764.1"/>
    <property type="molecule type" value="Genomic_DNA"/>
</dbReference>
<evidence type="ECO:0000256" key="5">
    <source>
        <dbReference type="ARBA" id="ARBA00023015"/>
    </source>
</evidence>
<keyword evidence="6 8" id="KW-0238">DNA-binding</keyword>
<dbReference type="Pfam" id="PF22811">
    <property type="entry name" value="Zn_ribbon_NrdR"/>
    <property type="match status" value="1"/>
</dbReference>
<feature type="zinc finger region" evidence="8">
    <location>
        <begin position="3"/>
        <end position="34"/>
    </location>
</feature>
<comment type="function">
    <text evidence="8">Negatively regulates transcription of bacterial ribonucleotide reductase nrd genes and operons by binding to NrdR-boxes.</text>
</comment>
<dbReference type="NCBIfam" id="TIGR00244">
    <property type="entry name" value="transcriptional regulator NrdR"/>
    <property type="match status" value="1"/>
</dbReference>
<keyword evidence="8" id="KW-0479">Metal-binding</keyword>
<feature type="domain" description="ATP-cone" evidence="9">
    <location>
        <begin position="49"/>
        <end position="139"/>
    </location>
</feature>
<keyword evidence="1 8" id="KW-0678">Repressor</keyword>
<protein>
    <recommendedName>
        <fullName evidence="8">Transcriptional repressor NrdR</fullName>
    </recommendedName>
</protein>
<comment type="caution">
    <text evidence="10">The sequence shown here is derived from an EMBL/GenBank/DDBJ whole genome shotgun (WGS) entry which is preliminary data.</text>
</comment>
<proteinExistence type="inferred from homology"/>
<dbReference type="PROSITE" id="PS51161">
    <property type="entry name" value="ATP_CONE"/>
    <property type="match status" value="1"/>
</dbReference>
<evidence type="ECO:0000256" key="6">
    <source>
        <dbReference type="ARBA" id="ARBA00023125"/>
    </source>
</evidence>
<accession>A0A932LZC6</accession>
<name>A0A932LZC6_UNCTE</name>
<dbReference type="PANTHER" id="PTHR30455:SF2">
    <property type="entry name" value="TRANSCRIPTIONAL REPRESSOR NRDR"/>
    <property type="match status" value="1"/>
</dbReference>
<dbReference type="InterPro" id="IPR055173">
    <property type="entry name" value="NrdR-like_N"/>
</dbReference>
<dbReference type="GO" id="GO:0003677">
    <property type="term" value="F:DNA binding"/>
    <property type="evidence" value="ECO:0007669"/>
    <property type="project" value="UniProtKB-KW"/>
</dbReference>
<dbReference type="InterPro" id="IPR005144">
    <property type="entry name" value="ATP-cone_dom"/>
</dbReference>
<evidence type="ECO:0000313" key="11">
    <source>
        <dbReference type="Proteomes" id="UP000741360"/>
    </source>
</evidence>
<evidence type="ECO:0000256" key="3">
    <source>
        <dbReference type="ARBA" id="ARBA00022771"/>
    </source>
</evidence>
<keyword evidence="4 8" id="KW-0067">ATP-binding</keyword>
<gene>
    <name evidence="8 10" type="primary">nrdR</name>
    <name evidence="10" type="ORF">HYY65_01565</name>
</gene>
<evidence type="ECO:0000313" key="10">
    <source>
        <dbReference type="EMBL" id="MBI3013764.1"/>
    </source>
</evidence>
<evidence type="ECO:0000259" key="9">
    <source>
        <dbReference type="PROSITE" id="PS51161"/>
    </source>
</evidence>